<dbReference type="SMART" id="SM00387">
    <property type="entry name" value="HATPase_c"/>
    <property type="match status" value="1"/>
</dbReference>
<keyword evidence="4" id="KW-0808">Transferase</keyword>
<keyword evidence="5" id="KW-0547">Nucleotide-binding</keyword>
<evidence type="ECO:0000256" key="5">
    <source>
        <dbReference type="ARBA" id="ARBA00022741"/>
    </source>
</evidence>
<evidence type="ECO:0000256" key="8">
    <source>
        <dbReference type="SAM" id="Coils"/>
    </source>
</evidence>
<keyword evidence="9" id="KW-0472">Membrane</keyword>
<evidence type="ECO:0000313" key="12">
    <source>
        <dbReference type="Proteomes" id="UP001161406"/>
    </source>
</evidence>
<dbReference type="EMBL" id="BSNG01000001">
    <property type="protein sequence ID" value="GLQ08383.1"/>
    <property type="molecule type" value="Genomic_DNA"/>
</dbReference>
<feature type="transmembrane region" description="Helical" evidence="9">
    <location>
        <begin position="22"/>
        <end position="41"/>
    </location>
</feature>
<evidence type="ECO:0000256" key="9">
    <source>
        <dbReference type="SAM" id="Phobius"/>
    </source>
</evidence>
<feature type="transmembrane region" description="Helical" evidence="9">
    <location>
        <begin position="192"/>
        <end position="212"/>
    </location>
</feature>
<dbReference type="PANTHER" id="PTHR41523">
    <property type="entry name" value="TWO-COMPONENT SYSTEM SENSOR PROTEIN"/>
    <property type="match status" value="1"/>
</dbReference>
<keyword evidence="12" id="KW-1185">Reference proteome</keyword>
<dbReference type="InterPro" id="IPR007891">
    <property type="entry name" value="CHASE3"/>
</dbReference>
<evidence type="ECO:0000313" key="11">
    <source>
        <dbReference type="EMBL" id="GLQ08383.1"/>
    </source>
</evidence>
<keyword evidence="6" id="KW-0418">Kinase</keyword>
<name>A0ABQ5U9R8_9HYPH</name>
<protein>
    <recommendedName>
        <fullName evidence="2">histidine kinase</fullName>
        <ecNumber evidence="2">2.7.13.3</ecNumber>
    </recommendedName>
</protein>
<keyword evidence="8" id="KW-0175">Coiled coil</keyword>
<evidence type="ECO:0000256" key="6">
    <source>
        <dbReference type="ARBA" id="ARBA00022777"/>
    </source>
</evidence>
<dbReference type="SUPFAM" id="SSF55874">
    <property type="entry name" value="ATPase domain of HSP90 chaperone/DNA topoisomerase II/histidine kinase"/>
    <property type="match status" value="1"/>
</dbReference>
<comment type="catalytic activity">
    <reaction evidence="1">
        <text>ATP + protein L-histidine = ADP + protein N-phospho-L-histidine.</text>
        <dbReference type="EC" id="2.7.13.3"/>
    </reaction>
</comment>
<gene>
    <name evidence="11" type="ORF">GCM10007913_03150</name>
</gene>
<evidence type="ECO:0000256" key="1">
    <source>
        <dbReference type="ARBA" id="ARBA00000085"/>
    </source>
</evidence>
<dbReference type="InterPro" id="IPR036890">
    <property type="entry name" value="HATPase_C_sf"/>
</dbReference>
<dbReference type="Proteomes" id="UP001161406">
    <property type="component" value="Unassembled WGS sequence"/>
</dbReference>
<dbReference type="InterPro" id="IPR005467">
    <property type="entry name" value="His_kinase_dom"/>
</dbReference>
<dbReference type="CDD" id="cd19410">
    <property type="entry name" value="HK9-like_sensor"/>
    <property type="match status" value="1"/>
</dbReference>
<dbReference type="Pfam" id="PF07568">
    <property type="entry name" value="HisKA_2"/>
    <property type="match status" value="1"/>
</dbReference>
<keyword evidence="7" id="KW-0067">ATP-binding</keyword>
<evidence type="ECO:0000256" key="4">
    <source>
        <dbReference type="ARBA" id="ARBA00022679"/>
    </source>
</evidence>
<evidence type="ECO:0000256" key="3">
    <source>
        <dbReference type="ARBA" id="ARBA00022553"/>
    </source>
</evidence>
<keyword evidence="9" id="KW-1133">Transmembrane helix</keyword>
<keyword evidence="3" id="KW-0597">Phosphoprotein</keyword>
<accession>A0ABQ5U9R8</accession>
<dbReference type="Pfam" id="PF02518">
    <property type="entry name" value="HATPase_c"/>
    <property type="match status" value="1"/>
</dbReference>
<organism evidence="11 12">
    <name type="scientific">Devosia yakushimensis</name>
    <dbReference type="NCBI Taxonomy" id="470028"/>
    <lineage>
        <taxon>Bacteria</taxon>
        <taxon>Pseudomonadati</taxon>
        <taxon>Pseudomonadota</taxon>
        <taxon>Alphaproteobacteria</taxon>
        <taxon>Hyphomicrobiales</taxon>
        <taxon>Devosiaceae</taxon>
        <taxon>Devosia</taxon>
    </lineage>
</organism>
<comment type="caution">
    <text evidence="11">The sequence shown here is derived from an EMBL/GenBank/DDBJ whole genome shotgun (WGS) entry which is preliminary data.</text>
</comment>
<proteinExistence type="predicted"/>
<evidence type="ECO:0000256" key="2">
    <source>
        <dbReference type="ARBA" id="ARBA00012438"/>
    </source>
</evidence>
<dbReference type="PANTHER" id="PTHR41523:SF8">
    <property type="entry name" value="ETHYLENE RESPONSE SENSOR PROTEIN"/>
    <property type="match status" value="1"/>
</dbReference>
<evidence type="ECO:0000259" key="10">
    <source>
        <dbReference type="PROSITE" id="PS50109"/>
    </source>
</evidence>
<dbReference type="PROSITE" id="PS50109">
    <property type="entry name" value="HIS_KIN"/>
    <property type="match status" value="1"/>
</dbReference>
<dbReference type="EC" id="2.7.13.3" evidence="2"/>
<feature type="coiled-coil region" evidence="8">
    <location>
        <begin position="219"/>
        <end position="267"/>
    </location>
</feature>
<dbReference type="Pfam" id="PF05227">
    <property type="entry name" value="CHASE3"/>
    <property type="match status" value="1"/>
</dbReference>
<reference evidence="11" key="2">
    <citation type="submission" date="2023-01" db="EMBL/GenBank/DDBJ databases">
        <title>Draft genome sequence of Devosia yakushimensis strain NBRC 103855.</title>
        <authorList>
            <person name="Sun Q."/>
            <person name="Mori K."/>
        </authorList>
    </citation>
    <scope>NUCLEOTIDE SEQUENCE</scope>
    <source>
        <strain evidence="11">NBRC 103855</strain>
    </source>
</reference>
<keyword evidence="9" id="KW-0812">Transmembrane</keyword>
<sequence>MVAETDEQERETRPPRRARPRLAVLASLALVVLAAAAALIMTTGIDRQLADVIQTYEVRNQARELTIALTEAESSQRGFILTGDQSYLEPYRRAVAGIDTRIKTLTAITLADPQQSERVASIARAISIKMAEMARTVDLVQSQRPGEAQTLIQSGMGARLMDELRSGLEQFIGEENAKLLERNKGIDLSRRALVGAIIVALAGAAILSYSLLSRTQRQISALAESRTQLLTQNEALEAEVRERTQAIEEAREHAEYERQRVEALLRDTNHRVGNSLATVSSLLGLQLMRTSSSEVRDALEAARARVHAVASAHRRLRLGDDLETVSAAEFLGAVLDDLDDTATGAKAVTLKGDFAPVEIGARDATTIGILVGELVTNALKHAFPDGRAGSIEVSFKRDEANIPTLRVADDGVGMDAERNPGEGGLGSVIVKQLANQFAGAPHYERRPSGGIVVTVPLPGVERNAAPDGPRGEI</sequence>
<dbReference type="InterPro" id="IPR011495">
    <property type="entry name" value="Sig_transdc_His_kin_sub2_dim/P"/>
</dbReference>
<evidence type="ECO:0000256" key="7">
    <source>
        <dbReference type="ARBA" id="ARBA00022840"/>
    </source>
</evidence>
<feature type="domain" description="Histidine kinase" evidence="10">
    <location>
        <begin position="267"/>
        <end position="461"/>
    </location>
</feature>
<reference evidence="11" key="1">
    <citation type="journal article" date="2014" name="Int. J. Syst. Evol. Microbiol.">
        <title>Complete genome of a new Firmicutes species belonging to the dominant human colonic microbiota ('Ruminococcus bicirculans') reveals two chromosomes and a selective capacity to utilize plant glucans.</title>
        <authorList>
            <consortium name="NISC Comparative Sequencing Program"/>
            <person name="Wegmann U."/>
            <person name="Louis P."/>
            <person name="Goesmann A."/>
            <person name="Henrissat B."/>
            <person name="Duncan S.H."/>
            <person name="Flint H.J."/>
        </authorList>
    </citation>
    <scope>NUCLEOTIDE SEQUENCE</scope>
    <source>
        <strain evidence="11">NBRC 103855</strain>
    </source>
</reference>
<dbReference type="InterPro" id="IPR003594">
    <property type="entry name" value="HATPase_dom"/>
</dbReference>
<dbReference type="Gene3D" id="3.30.565.10">
    <property type="entry name" value="Histidine kinase-like ATPase, C-terminal domain"/>
    <property type="match status" value="1"/>
</dbReference>